<reference evidence="2" key="1">
    <citation type="submission" date="2020-07" db="EMBL/GenBank/DDBJ databases">
        <title>Huge and variable diversity of episymbiotic CPR bacteria and DPANN archaea in groundwater ecosystems.</title>
        <authorList>
            <person name="He C.Y."/>
            <person name="Keren R."/>
            <person name="Whittaker M."/>
            <person name="Farag I.F."/>
            <person name="Doudna J."/>
            <person name="Cate J.H.D."/>
            <person name="Banfield J.F."/>
        </authorList>
    </citation>
    <scope>NUCLEOTIDE SEQUENCE</scope>
    <source>
        <strain evidence="2">NC_groundwater_191_Ag_S-0.1um_45_8</strain>
    </source>
</reference>
<comment type="caution">
    <text evidence="2">The sequence shown here is derived from an EMBL/GenBank/DDBJ whole genome shotgun (WGS) entry which is preliminary data.</text>
</comment>
<feature type="non-terminal residue" evidence="2">
    <location>
        <position position="1"/>
    </location>
</feature>
<dbReference type="AlphaFoldDB" id="A0A9D6HSU4"/>
<accession>A0A9D6HSU4</accession>
<sequence length="56" mass="6189">LKEHNIEFTELNVFSDAQAREEMISKTGQLGVPVTEINGQMVVGFDRGKISQLLGL</sequence>
<feature type="domain" description="Glutaredoxin" evidence="1">
    <location>
        <begin position="1"/>
        <end position="42"/>
    </location>
</feature>
<dbReference type="Proteomes" id="UP000786662">
    <property type="component" value="Unassembled WGS sequence"/>
</dbReference>
<dbReference type="PROSITE" id="PS51354">
    <property type="entry name" value="GLUTAREDOXIN_2"/>
    <property type="match status" value="1"/>
</dbReference>
<dbReference type="InterPro" id="IPR002109">
    <property type="entry name" value="Glutaredoxin"/>
</dbReference>
<dbReference type="SUPFAM" id="SSF52833">
    <property type="entry name" value="Thioredoxin-like"/>
    <property type="match status" value="1"/>
</dbReference>
<dbReference type="Gene3D" id="3.40.30.10">
    <property type="entry name" value="Glutaredoxin"/>
    <property type="match status" value="1"/>
</dbReference>
<protein>
    <submittedName>
        <fullName evidence="2">NrdH-redoxin</fullName>
    </submittedName>
</protein>
<dbReference type="InterPro" id="IPR036249">
    <property type="entry name" value="Thioredoxin-like_sf"/>
</dbReference>
<evidence type="ECO:0000313" key="3">
    <source>
        <dbReference type="Proteomes" id="UP000786662"/>
    </source>
</evidence>
<dbReference type="CDD" id="cd02976">
    <property type="entry name" value="NrdH"/>
    <property type="match status" value="1"/>
</dbReference>
<proteinExistence type="predicted"/>
<evidence type="ECO:0000259" key="1">
    <source>
        <dbReference type="Pfam" id="PF00462"/>
    </source>
</evidence>
<organism evidence="2 3">
    <name type="scientific">Candidatus Sungiibacteriota bacterium</name>
    <dbReference type="NCBI Taxonomy" id="2750080"/>
    <lineage>
        <taxon>Bacteria</taxon>
        <taxon>Candidatus Sungiibacteriota</taxon>
    </lineage>
</organism>
<evidence type="ECO:0000313" key="2">
    <source>
        <dbReference type="EMBL" id="MBI2052582.1"/>
    </source>
</evidence>
<dbReference type="EMBL" id="JACOYY010000077">
    <property type="protein sequence ID" value="MBI2052582.1"/>
    <property type="molecule type" value="Genomic_DNA"/>
</dbReference>
<dbReference type="Pfam" id="PF00462">
    <property type="entry name" value="Glutaredoxin"/>
    <property type="match status" value="1"/>
</dbReference>
<name>A0A9D6HSU4_9BACT</name>
<gene>
    <name evidence="2" type="ORF">HYT38_02845</name>
</gene>